<keyword evidence="2" id="KW-1185">Reference proteome</keyword>
<name>A0AA94LLW3_9BACT</name>
<accession>A0AA94LLW3</accession>
<evidence type="ECO:0000313" key="1">
    <source>
        <dbReference type="EMBL" id="SNS10795.1"/>
    </source>
</evidence>
<dbReference type="Proteomes" id="UP000198427">
    <property type="component" value="Unassembled WGS sequence"/>
</dbReference>
<reference evidence="1 2" key="1">
    <citation type="submission" date="2017-06" db="EMBL/GenBank/DDBJ databases">
        <authorList>
            <person name="Varghese N."/>
            <person name="Submissions S."/>
        </authorList>
    </citation>
    <scope>NUCLEOTIDE SEQUENCE [LARGE SCALE GENOMIC DNA]</scope>
    <source>
        <strain evidence="1 2">DSM 26989</strain>
    </source>
</reference>
<dbReference type="EMBL" id="FZNZ01000042">
    <property type="protein sequence ID" value="SNS10795.1"/>
    <property type="molecule type" value="Genomic_DNA"/>
</dbReference>
<dbReference type="AlphaFoldDB" id="A0AA94LLW3"/>
<organism evidence="1 2">
    <name type="scientific">Prevotella jejuni</name>
    <dbReference type="NCBI Taxonomy" id="1177574"/>
    <lineage>
        <taxon>Bacteria</taxon>
        <taxon>Pseudomonadati</taxon>
        <taxon>Bacteroidota</taxon>
        <taxon>Bacteroidia</taxon>
        <taxon>Bacteroidales</taxon>
        <taxon>Prevotellaceae</taxon>
        <taxon>Prevotella</taxon>
    </lineage>
</organism>
<gene>
    <name evidence="1" type="ORF">SAMN06265364_14219</name>
</gene>
<evidence type="ECO:0000313" key="2">
    <source>
        <dbReference type="Proteomes" id="UP000198427"/>
    </source>
</evidence>
<sequence>MQPTTTYIIMGIAGVFRTKRFYSSTSYFAAFVSGASPMRSMNWSSLGVMII</sequence>
<proteinExistence type="predicted"/>
<protein>
    <submittedName>
        <fullName evidence="1">Uncharacterized protein</fullName>
    </submittedName>
</protein>
<comment type="caution">
    <text evidence="1">The sequence shown here is derived from an EMBL/GenBank/DDBJ whole genome shotgun (WGS) entry which is preliminary data.</text>
</comment>